<gene>
    <name evidence="1" type="ORF">C5748_14150</name>
</gene>
<accession>A0A2S9IQW2</accession>
<proteinExistence type="predicted"/>
<sequence>MIHDEMTIADILDDPLVGQLMQADGVSVGQMERLLLEAARAQGSCNGHPIKVGKIPTADGSGNPRRHVYAFPDGQLPLWNPDKT</sequence>
<dbReference type="EMBL" id="PVBR01000009">
    <property type="protein sequence ID" value="PRD42910.1"/>
    <property type="molecule type" value="Genomic_DNA"/>
</dbReference>
<protein>
    <submittedName>
        <fullName evidence="1">Uncharacterized protein</fullName>
    </submittedName>
</protein>
<reference evidence="1 2" key="1">
    <citation type="submission" date="2018-02" db="EMBL/GenBank/DDBJ databases">
        <title>The draft genome of Phyllobacterium sp. 1N-3.</title>
        <authorList>
            <person name="Liu L."/>
            <person name="Li L."/>
            <person name="Zhang X."/>
            <person name="Wang T."/>
            <person name="Liang L."/>
        </authorList>
    </citation>
    <scope>NUCLEOTIDE SEQUENCE [LARGE SCALE GENOMIC DNA]</scope>
    <source>
        <strain evidence="1 2">1N-3</strain>
    </source>
</reference>
<comment type="caution">
    <text evidence="1">The sequence shown here is derived from an EMBL/GenBank/DDBJ whole genome shotgun (WGS) entry which is preliminary data.</text>
</comment>
<dbReference type="Proteomes" id="UP000239434">
    <property type="component" value="Unassembled WGS sequence"/>
</dbReference>
<organism evidence="1 2">
    <name type="scientific">Phyllobacterium phragmitis</name>
    <dbReference type="NCBI Taxonomy" id="2670329"/>
    <lineage>
        <taxon>Bacteria</taxon>
        <taxon>Pseudomonadati</taxon>
        <taxon>Pseudomonadota</taxon>
        <taxon>Alphaproteobacteria</taxon>
        <taxon>Hyphomicrobiales</taxon>
        <taxon>Phyllobacteriaceae</taxon>
        <taxon>Phyllobacterium</taxon>
    </lineage>
</organism>
<keyword evidence="2" id="KW-1185">Reference proteome</keyword>
<name>A0A2S9IQW2_9HYPH</name>
<evidence type="ECO:0000313" key="2">
    <source>
        <dbReference type="Proteomes" id="UP000239434"/>
    </source>
</evidence>
<dbReference type="AlphaFoldDB" id="A0A2S9IQW2"/>
<dbReference type="RefSeq" id="WP_105742574.1">
    <property type="nucleotide sequence ID" value="NZ_PVBR01000009.1"/>
</dbReference>
<evidence type="ECO:0000313" key="1">
    <source>
        <dbReference type="EMBL" id="PRD42910.1"/>
    </source>
</evidence>